<comment type="subcellular location">
    <subcellularLocation>
        <location evidence="1">Endoplasmic reticulum membrane</location>
        <topology evidence="1">Multi-pass membrane protein</topology>
    </subcellularLocation>
</comment>
<proteinExistence type="inferred from homology"/>
<dbReference type="InterPro" id="IPR016964">
    <property type="entry name" value="Sigma2_recept"/>
</dbReference>
<feature type="transmembrane region" description="Helical" evidence="7">
    <location>
        <begin position="7"/>
        <end position="27"/>
    </location>
</feature>
<keyword evidence="3 7" id="KW-0812">Transmembrane</keyword>
<name>A0A2U9QXI6_PICKU</name>
<reference evidence="9 10" key="1">
    <citation type="submission" date="2018-06" db="EMBL/GenBank/DDBJ databases">
        <title>Population genomics shows no distinction between pathogenic Candida krusei and environmental Pichia kudriavzevii: One species, four names.</title>
        <authorList>
            <person name="Douglass A.P."/>
            <person name="Offei B."/>
            <person name="Braun-Galleani S."/>
            <person name="Coughlan A.Y."/>
            <person name="Martos A."/>
            <person name="Ortiz-Merino R.A."/>
            <person name="Byrne K.P."/>
            <person name="Wolfe K.H."/>
        </authorList>
    </citation>
    <scope>NUCLEOTIDE SEQUENCE [LARGE SCALE GENOMIC DNA]</scope>
    <source>
        <strain evidence="9 10">CBS573</strain>
    </source>
</reference>
<evidence type="ECO:0000259" key="8">
    <source>
        <dbReference type="PROSITE" id="PS51751"/>
    </source>
</evidence>
<feature type="transmembrane region" description="Helical" evidence="7">
    <location>
        <begin position="97"/>
        <end position="117"/>
    </location>
</feature>
<sequence>MNWDAVYFYYFVIHTPITLLMDSTFVIPHEYQLSIQRKLSEFHIKQNQDFIAIEKPLWIQIFVVWELIFQLPFFIYGIMDYFKNNKTGYSVHSWPMFLLYGFNAGFTSLVCLIYILSEGPTHGLSTGSLINLFSLYVPTTLLPFYMMYDFYHRIGKLLKEDKPKVL</sequence>
<dbReference type="PANTHER" id="PTHR31204:SF1">
    <property type="entry name" value="SIGMA INTRACELLULAR RECEPTOR 2"/>
    <property type="match status" value="1"/>
</dbReference>
<dbReference type="RefSeq" id="XP_029319209.1">
    <property type="nucleotide sequence ID" value="XM_029463349.1"/>
</dbReference>
<evidence type="ECO:0000256" key="7">
    <source>
        <dbReference type="PIRNR" id="PIRNR031032"/>
    </source>
</evidence>
<dbReference type="OrthoDB" id="433124at2759"/>
<dbReference type="Proteomes" id="UP000249293">
    <property type="component" value="Chromosome 1"/>
</dbReference>
<evidence type="ECO:0000256" key="5">
    <source>
        <dbReference type="ARBA" id="ARBA00022989"/>
    </source>
</evidence>
<dbReference type="GeneID" id="40381442"/>
<organism evidence="9 10">
    <name type="scientific">Pichia kudriavzevii</name>
    <name type="common">Yeast</name>
    <name type="synonym">Issatchenkia orientalis</name>
    <dbReference type="NCBI Taxonomy" id="4909"/>
    <lineage>
        <taxon>Eukaryota</taxon>
        <taxon>Fungi</taxon>
        <taxon>Dikarya</taxon>
        <taxon>Ascomycota</taxon>
        <taxon>Saccharomycotina</taxon>
        <taxon>Pichiomycetes</taxon>
        <taxon>Pichiales</taxon>
        <taxon>Pichiaceae</taxon>
        <taxon>Pichia</taxon>
    </lineage>
</organism>
<feature type="transmembrane region" description="Helical" evidence="7">
    <location>
        <begin position="57"/>
        <end position="76"/>
    </location>
</feature>
<dbReference type="InterPro" id="IPR033118">
    <property type="entry name" value="EXPERA"/>
</dbReference>
<evidence type="ECO:0000256" key="4">
    <source>
        <dbReference type="ARBA" id="ARBA00022824"/>
    </source>
</evidence>
<evidence type="ECO:0000256" key="1">
    <source>
        <dbReference type="ARBA" id="ARBA00004477"/>
    </source>
</evidence>
<keyword evidence="4 7" id="KW-0256">Endoplasmic reticulum</keyword>
<evidence type="ECO:0000256" key="3">
    <source>
        <dbReference type="ARBA" id="ARBA00022692"/>
    </source>
</evidence>
<accession>A0A2U9QXI6</accession>
<dbReference type="GO" id="GO:0005789">
    <property type="term" value="C:endoplasmic reticulum membrane"/>
    <property type="evidence" value="ECO:0007669"/>
    <property type="project" value="UniProtKB-SubCell"/>
</dbReference>
<evidence type="ECO:0000313" key="9">
    <source>
        <dbReference type="EMBL" id="AWU73732.1"/>
    </source>
</evidence>
<protein>
    <recommendedName>
        <fullName evidence="7">Efficient mitochondria targeting-associated protein 19</fullName>
    </recommendedName>
</protein>
<dbReference type="EMBL" id="CP028773">
    <property type="protein sequence ID" value="AWU73732.1"/>
    <property type="molecule type" value="Genomic_DNA"/>
</dbReference>
<dbReference type="VEuPathDB" id="FungiDB:C5L36_0A03330"/>
<dbReference type="InterPro" id="IPR051987">
    <property type="entry name" value="Sigma-2_receptor-like"/>
</dbReference>
<dbReference type="PROSITE" id="PS51751">
    <property type="entry name" value="EXPERA"/>
    <property type="match status" value="1"/>
</dbReference>
<feature type="domain" description="EXPERA" evidence="8">
    <location>
        <begin position="3"/>
        <end position="147"/>
    </location>
</feature>
<comment type="similarity">
    <text evidence="2">Belongs to the TMEM97/sigma-2 receptor family.</text>
</comment>
<keyword evidence="10" id="KW-1185">Reference proteome</keyword>
<evidence type="ECO:0000256" key="6">
    <source>
        <dbReference type="ARBA" id="ARBA00023136"/>
    </source>
</evidence>
<dbReference type="STRING" id="4909.A0A2U9QXI6"/>
<dbReference type="KEGG" id="pkz:C5L36_0A03330"/>
<dbReference type="AlphaFoldDB" id="A0A2U9QXI6"/>
<gene>
    <name evidence="9" type="ORF">C5L36_0A03330</name>
</gene>
<keyword evidence="6 7" id="KW-0472">Membrane</keyword>
<dbReference type="Pfam" id="PF05241">
    <property type="entry name" value="EBP"/>
    <property type="match status" value="1"/>
</dbReference>
<keyword evidence="5 7" id="KW-1133">Transmembrane helix</keyword>
<dbReference type="PANTHER" id="PTHR31204">
    <property type="entry name" value="SIGMA INTRACELLULAR RECEPTOR 2"/>
    <property type="match status" value="1"/>
</dbReference>
<evidence type="ECO:0000256" key="2">
    <source>
        <dbReference type="ARBA" id="ARBA00009096"/>
    </source>
</evidence>
<dbReference type="PIRSF" id="PIRSF031032">
    <property type="entry name" value="TMP_97_prd"/>
    <property type="match status" value="1"/>
</dbReference>
<evidence type="ECO:0000313" key="10">
    <source>
        <dbReference type="Proteomes" id="UP000249293"/>
    </source>
</evidence>
<feature type="transmembrane region" description="Helical" evidence="7">
    <location>
        <begin position="129"/>
        <end position="148"/>
    </location>
</feature>